<dbReference type="InterPro" id="IPR030960">
    <property type="entry name" value="DHQS/DOIS_N"/>
</dbReference>
<dbReference type="FunFam" id="3.40.50.1970:FF:000007">
    <property type="entry name" value="Pentafunctional AROM polypeptide"/>
    <property type="match status" value="1"/>
</dbReference>
<evidence type="ECO:0000256" key="15">
    <source>
        <dbReference type="ARBA" id="ARBA00022833"/>
    </source>
</evidence>
<dbReference type="EMBL" id="MKGN01000019">
    <property type="protein sequence ID" value="PHN16190.1"/>
    <property type="molecule type" value="Genomic_DNA"/>
</dbReference>
<evidence type="ECO:0000256" key="13">
    <source>
        <dbReference type="ARBA" id="ARBA00022723"/>
    </source>
</evidence>
<protein>
    <recommendedName>
        <fullName evidence="10 20">3-dehydroquinate synthase</fullName>
        <ecNumber evidence="9 20">4.2.3.4</ecNumber>
    </recommendedName>
</protein>
<evidence type="ECO:0000259" key="22">
    <source>
        <dbReference type="Pfam" id="PF24621"/>
    </source>
</evidence>
<evidence type="ECO:0000256" key="20">
    <source>
        <dbReference type="NCBIfam" id="TIGR01357"/>
    </source>
</evidence>
<evidence type="ECO:0000256" key="12">
    <source>
        <dbReference type="ARBA" id="ARBA00022605"/>
    </source>
</evidence>
<dbReference type="Gene3D" id="3.40.50.1970">
    <property type="match status" value="1"/>
</dbReference>
<evidence type="ECO:0000259" key="21">
    <source>
        <dbReference type="Pfam" id="PF01761"/>
    </source>
</evidence>
<dbReference type="InterPro" id="IPR050071">
    <property type="entry name" value="Dehydroquinate_synthase"/>
</dbReference>
<dbReference type="AlphaFoldDB" id="A0A2G0V6V5"/>
<dbReference type="SUPFAM" id="SSF56796">
    <property type="entry name" value="Dehydroquinate synthase-like"/>
    <property type="match status" value="1"/>
</dbReference>
<keyword evidence="15" id="KW-0862">Zinc</keyword>
<evidence type="ECO:0000256" key="8">
    <source>
        <dbReference type="ARBA" id="ARBA00005412"/>
    </source>
</evidence>
<feature type="domain" description="3-dehydroquinate synthase C-terminal" evidence="22">
    <location>
        <begin position="176"/>
        <end position="320"/>
    </location>
</feature>
<evidence type="ECO:0000256" key="19">
    <source>
        <dbReference type="ARBA" id="ARBA00023285"/>
    </source>
</evidence>
<keyword evidence="14" id="KW-0547">Nucleotide-binding</keyword>
<dbReference type="PIRSF" id="PIRSF001455">
    <property type="entry name" value="DHQ_synth"/>
    <property type="match status" value="1"/>
</dbReference>
<keyword evidence="12" id="KW-0028">Amino-acid biosynthesis</keyword>
<keyword evidence="18 23" id="KW-0456">Lyase</keyword>
<dbReference type="NCBIfam" id="TIGR01357">
    <property type="entry name" value="aroB"/>
    <property type="match status" value="1"/>
</dbReference>
<comment type="subcellular location">
    <subcellularLocation>
        <location evidence="6">Cytoplasm</location>
    </subcellularLocation>
</comment>
<evidence type="ECO:0000313" key="24">
    <source>
        <dbReference type="Proteomes" id="UP000222818"/>
    </source>
</evidence>
<keyword evidence="19" id="KW-0170">Cobalt</keyword>
<accession>A0A2G0V6V5</accession>
<comment type="similarity">
    <text evidence="8">Belongs to the sugar phosphate cyclases superfamily. Dehydroquinate synthase family.</text>
</comment>
<evidence type="ECO:0000256" key="4">
    <source>
        <dbReference type="ARBA" id="ARBA00001947"/>
    </source>
</evidence>
<dbReference type="CDD" id="cd08195">
    <property type="entry name" value="DHQS"/>
    <property type="match status" value="1"/>
</dbReference>
<comment type="cofactor">
    <cofactor evidence="2">
        <name>NAD(+)</name>
        <dbReference type="ChEBI" id="CHEBI:57540"/>
    </cofactor>
</comment>
<dbReference type="RefSeq" id="WP_099336900.1">
    <property type="nucleotide sequence ID" value="NZ_MKGN01000019.1"/>
</dbReference>
<evidence type="ECO:0000256" key="17">
    <source>
        <dbReference type="ARBA" id="ARBA00023141"/>
    </source>
</evidence>
<comment type="cofactor">
    <cofactor evidence="4">
        <name>Zn(2+)</name>
        <dbReference type="ChEBI" id="CHEBI:29105"/>
    </cofactor>
</comment>
<sequence>MCFTKRDLRYVGMQAQNSWDFLTYENIKNLVLITNNSVDSLCRLKRLRSSKRNRNSLKVTKIIIGVGERYKRLRFFIGILKALLYEELNRDTKVVSFGGGVLGDIAGFIASCYMRSVKLIHIPTTLLAQVDSSIGGKNGLNTAFGKNLVGALHMPGRVILDISNLSTLSQREWVSGLAEVIKIGAALDGDYFKWLEKVMFNILDRKMSVVIGMIKHACLLKLNVTTSDSREIGVRSVLNFGHTFGHAIESYLSYQKWLHGEAVSCGMVIASDISFRLGLVELSVHRRLIRLLSICRLPIYMPSGLKVESYLKALSVDKKSINGLERACNVVLIKGLGQGLILTVSASSLESLILRNRTVGYKAVENI</sequence>
<dbReference type="GO" id="GO:0009423">
    <property type="term" value="P:chorismate biosynthetic process"/>
    <property type="evidence" value="ECO:0007669"/>
    <property type="project" value="UniProtKB-UniRule"/>
</dbReference>
<dbReference type="GO" id="GO:0009073">
    <property type="term" value="P:aromatic amino acid family biosynthetic process"/>
    <property type="evidence" value="ECO:0007669"/>
    <property type="project" value="UniProtKB-KW"/>
</dbReference>
<keyword evidence="11" id="KW-0963">Cytoplasm</keyword>
<evidence type="ECO:0000256" key="2">
    <source>
        <dbReference type="ARBA" id="ARBA00001911"/>
    </source>
</evidence>
<evidence type="ECO:0000313" key="23">
    <source>
        <dbReference type="EMBL" id="PHN16190.1"/>
    </source>
</evidence>
<comment type="pathway">
    <text evidence="7">Metabolic intermediate biosynthesis; chorismate biosynthesis; chorismate from D-erythrose 4-phosphate and phosphoenolpyruvate: step 2/7.</text>
</comment>
<dbReference type="Pfam" id="PF01761">
    <property type="entry name" value="DHQ_synthase"/>
    <property type="match status" value="1"/>
</dbReference>
<evidence type="ECO:0000256" key="6">
    <source>
        <dbReference type="ARBA" id="ARBA00004496"/>
    </source>
</evidence>
<evidence type="ECO:0000256" key="9">
    <source>
        <dbReference type="ARBA" id="ARBA00013031"/>
    </source>
</evidence>
<evidence type="ECO:0000256" key="3">
    <source>
        <dbReference type="ARBA" id="ARBA00001941"/>
    </source>
</evidence>
<dbReference type="Pfam" id="PF24621">
    <property type="entry name" value="DHQS_C"/>
    <property type="match status" value="1"/>
</dbReference>
<proteinExistence type="inferred from homology"/>
<keyword evidence="24" id="KW-1185">Reference proteome</keyword>
<dbReference type="PANTHER" id="PTHR43622">
    <property type="entry name" value="3-DEHYDROQUINATE SYNTHASE"/>
    <property type="match status" value="1"/>
</dbReference>
<evidence type="ECO:0000256" key="11">
    <source>
        <dbReference type="ARBA" id="ARBA00022490"/>
    </source>
</evidence>
<reference evidence="23 24" key="1">
    <citation type="journal article" date="2017" name="ISME J.">
        <title>Tremblaya phenacola PPER: an evolutionary beta-gammaproteobacterium collage.</title>
        <authorList>
            <person name="Gil R."/>
            <person name="Vargas-Chavez C."/>
            <person name="Lopez-Madrigal S."/>
            <person name="Santos-Garcia D."/>
            <person name="Latorre A."/>
            <person name="Moya A."/>
        </authorList>
    </citation>
    <scope>NUCLEOTIDE SEQUENCE [LARGE SCALE GENOMIC DNA]</scope>
    <source>
        <strain evidence="23 24">PPER</strain>
    </source>
</reference>
<dbReference type="InterPro" id="IPR030963">
    <property type="entry name" value="DHQ_synth_fam"/>
</dbReference>
<evidence type="ECO:0000256" key="7">
    <source>
        <dbReference type="ARBA" id="ARBA00004661"/>
    </source>
</evidence>
<dbReference type="GO" id="GO:0000166">
    <property type="term" value="F:nucleotide binding"/>
    <property type="evidence" value="ECO:0007669"/>
    <property type="project" value="UniProtKB-KW"/>
</dbReference>
<dbReference type="EC" id="4.2.3.4" evidence="9 20"/>
<dbReference type="OrthoDB" id="9806583at2"/>
<keyword evidence="13" id="KW-0479">Metal-binding</keyword>
<evidence type="ECO:0000256" key="18">
    <source>
        <dbReference type="ARBA" id="ARBA00023239"/>
    </source>
</evidence>
<comment type="caution">
    <text evidence="23">The sequence shown here is derived from an EMBL/GenBank/DDBJ whole genome shotgun (WGS) entry which is preliminary data.</text>
</comment>
<gene>
    <name evidence="23" type="primary">aroB</name>
    <name evidence="23" type="ORF">TPPER_00183</name>
</gene>
<feature type="domain" description="3-dehydroquinate synthase N-terminal" evidence="21">
    <location>
        <begin position="62"/>
        <end position="174"/>
    </location>
</feature>
<dbReference type="InterPro" id="IPR016037">
    <property type="entry name" value="DHQ_synth_AroB"/>
</dbReference>
<dbReference type="PANTHER" id="PTHR43622:SF7">
    <property type="entry name" value="3-DEHYDROQUINATE SYNTHASE, CHLOROPLASTIC"/>
    <property type="match status" value="1"/>
</dbReference>
<dbReference type="InterPro" id="IPR056179">
    <property type="entry name" value="DHQS_C"/>
</dbReference>
<comment type="function">
    <text evidence="5">Catalyzes the conversion of 3-deoxy-D-arabino-heptulosonate 7-phosphate (DAHP) to dehydroquinate (DHQ).</text>
</comment>
<dbReference type="Proteomes" id="UP000222818">
    <property type="component" value="Unassembled WGS sequence"/>
</dbReference>
<evidence type="ECO:0000256" key="16">
    <source>
        <dbReference type="ARBA" id="ARBA00023027"/>
    </source>
</evidence>
<dbReference type="GO" id="GO:0008652">
    <property type="term" value="P:amino acid biosynthetic process"/>
    <property type="evidence" value="ECO:0007669"/>
    <property type="project" value="UniProtKB-KW"/>
</dbReference>
<keyword evidence="16" id="KW-0520">NAD</keyword>
<comment type="cofactor">
    <cofactor evidence="3">
        <name>Co(2+)</name>
        <dbReference type="ChEBI" id="CHEBI:48828"/>
    </cofactor>
</comment>
<dbReference type="GO" id="GO:0003856">
    <property type="term" value="F:3-dehydroquinate synthase activity"/>
    <property type="evidence" value="ECO:0007669"/>
    <property type="project" value="UniProtKB-UniRule"/>
</dbReference>
<organism evidence="23 24">
    <name type="scientific">Candidatus Tremblayella phenacoccinincola</name>
    <dbReference type="NCBI Taxonomy" id="1010676"/>
    <lineage>
        <taxon>Bacteria</taxon>
        <taxon>Pseudomonadati</taxon>
        <taxon>Pseudomonadota</taxon>
        <taxon>Betaproteobacteria</taxon>
        <taxon>Candidatus Tremblayella</taxon>
    </lineage>
</organism>
<evidence type="ECO:0000256" key="5">
    <source>
        <dbReference type="ARBA" id="ARBA00003485"/>
    </source>
</evidence>
<dbReference type="Gene3D" id="1.20.1090.10">
    <property type="entry name" value="Dehydroquinate synthase-like - alpha domain"/>
    <property type="match status" value="1"/>
</dbReference>
<dbReference type="GO" id="GO:0046872">
    <property type="term" value="F:metal ion binding"/>
    <property type="evidence" value="ECO:0007669"/>
    <property type="project" value="UniProtKB-KW"/>
</dbReference>
<evidence type="ECO:0000256" key="10">
    <source>
        <dbReference type="ARBA" id="ARBA00017684"/>
    </source>
</evidence>
<evidence type="ECO:0000256" key="14">
    <source>
        <dbReference type="ARBA" id="ARBA00022741"/>
    </source>
</evidence>
<comment type="catalytic activity">
    <reaction evidence="1">
        <text>7-phospho-2-dehydro-3-deoxy-D-arabino-heptonate = 3-dehydroquinate + phosphate</text>
        <dbReference type="Rhea" id="RHEA:21968"/>
        <dbReference type="ChEBI" id="CHEBI:32364"/>
        <dbReference type="ChEBI" id="CHEBI:43474"/>
        <dbReference type="ChEBI" id="CHEBI:58394"/>
        <dbReference type="EC" id="4.2.3.4"/>
    </reaction>
</comment>
<dbReference type="GO" id="GO:0005737">
    <property type="term" value="C:cytoplasm"/>
    <property type="evidence" value="ECO:0007669"/>
    <property type="project" value="UniProtKB-SubCell"/>
</dbReference>
<keyword evidence="17" id="KW-0057">Aromatic amino acid biosynthesis</keyword>
<evidence type="ECO:0000256" key="1">
    <source>
        <dbReference type="ARBA" id="ARBA00001393"/>
    </source>
</evidence>
<name>A0A2G0V6V5_9PROT</name>